<dbReference type="GO" id="GO:0010467">
    <property type="term" value="P:gene expression"/>
    <property type="evidence" value="ECO:0007669"/>
    <property type="project" value="UniProtKB-ARBA"/>
</dbReference>
<dbReference type="InterPro" id="IPR037059">
    <property type="entry name" value="RHD_DNA_bind_dom_sf"/>
</dbReference>
<dbReference type="InterPro" id="IPR002909">
    <property type="entry name" value="IPT_dom"/>
</dbReference>
<keyword evidence="16" id="KW-0539">Nucleus</keyword>
<keyword evidence="7" id="KW-0597">Phosphoprotein</keyword>
<comment type="caution">
    <text evidence="23">The sequence shown here is derived from an EMBL/GenBank/DDBJ whole genome shotgun (WGS) entry which is preliminary data.</text>
</comment>
<accession>A0A9P0PEY3</accession>
<dbReference type="GO" id="GO:0048468">
    <property type="term" value="P:cell development"/>
    <property type="evidence" value="ECO:0007669"/>
    <property type="project" value="UniProtKB-ARBA"/>
</dbReference>
<evidence type="ECO:0000256" key="13">
    <source>
        <dbReference type="ARBA" id="ARBA00023125"/>
    </source>
</evidence>
<keyword evidence="5" id="KW-0963">Cytoplasm</keyword>
<dbReference type="GO" id="GO:0005694">
    <property type="term" value="C:chromosome"/>
    <property type="evidence" value="ECO:0007669"/>
    <property type="project" value="UniProtKB-SubCell"/>
</dbReference>
<comment type="subunit">
    <text evidence="18">Homodimer when bound to DNA, completely encircles its DNA target. Interacts with CIDEC; this interaction is direct and retains NFAT5 in the cytoplasm. Does not bind with Fos and Jun transcription factors. Interacts with DDX5 and DDX17; this interaction leads to DDX5/DDX17 recruitment to LNC2 and S100A4 promoters and NFAT5-mediated DDX5/DDX17-enhanced transactivation.</text>
</comment>
<dbReference type="InterPro" id="IPR011539">
    <property type="entry name" value="RHD_DNA_bind_dom"/>
</dbReference>
<dbReference type="InterPro" id="IPR008967">
    <property type="entry name" value="p53-like_TF_DNA-bd_sf"/>
</dbReference>
<keyword evidence="13" id="KW-0238">DNA-binding</keyword>
<comment type="function">
    <text evidence="17">Transcription factor involved, among others, in the transcriptional regulation of osmoprotective and inflammatory genes. Binds the DNA consensus sequence 5'-[ACT][AG]TGGAAA[CAT]A[TA][ATC][CA][ATG][GT][GAC][CG][CT]-3'. Mediates the transcriptional response to hypertonicity. Positively regulates the transcription of LCN2 and S100A4 genes; optimal transactivation of these genes requires the presence of DDX5/DDX17. Also involved in the DNA damage response by preventing formation of R-loops; R-loops are composed of a DNA:RNA hybrid and the associated non-template single-stranded DNA.</text>
</comment>
<dbReference type="Proteomes" id="UP001152888">
    <property type="component" value="Unassembled WGS sequence"/>
</dbReference>
<dbReference type="GO" id="GO:0000981">
    <property type="term" value="F:DNA-binding transcription factor activity, RNA polymerase II-specific"/>
    <property type="evidence" value="ECO:0007669"/>
    <property type="project" value="TreeGrafter"/>
</dbReference>
<sequence length="521" mass="57963">MTLCTVGSASTVQQSRAARRVGRLGSGKTCPQGGANRPRDVSSKVRTTYRRSLDPCDNSDDSGIGFDHHFDSHQHSACGGLSGRLTWSGEPAAAKRPKLDIKLEHEEQNDNYCFPESIKMYKEDISLIRTAPSATLPSLSLSSTSSSSTTRTSSRCLHLQARQTSGSVPLTTQLTSTSRYTDASLVIVKQPEQQHRARYQTEGSRGAVKDREGNGFPVVQLTGYHKPTTLQVFIGTDVGKVSPHMFYQACKVSGKNSTPCIERKIDGTCVIELQLEPSKDMSATCDCVGILKERNVDVEHRFPDQLGNRGKKKSTRCRMIFRTTLMLDDGSQETLQVCSQPIVCTQPPGIPEICKKSLTSCPATGGLELFVLGKNFLKDTKVYFQQYEDGHVQWEKGVVPDKEYLQQTHFVCVVPPYHRPDITKPISVRLCVVSSGKTSESHHFVYTPVNGTVASGKNSTFNVYVFPCILDCTSFLIKMYNFKLKCKILVLTCNFYICFLKCNYLTSFVYHIFQIVYCKVL</sequence>
<feature type="region of interest" description="Disordered" evidence="21">
    <location>
        <begin position="193"/>
        <end position="212"/>
    </location>
</feature>
<name>A0A9P0PEY3_ACAOB</name>
<evidence type="ECO:0000256" key="2">
    <source>
        <dbReference type="ARBA" id="ARBA00004286"/>
    </source>
</evidence>
<evidence type="ECO:0000256" key="18">
    <source>
        <dbReference type="ARBA" id="ARBA00065799"/>
    </source>
</evidence>
<evidence type="ECO:0000256" key="8">
    <source>
        <dbReference type="ARBA" id="ARBA00022763"/>
    </source>
</evidence>
<dbReference type="GO" id="GO:0005737">
    <property type="term" value="C:cytoplasm"/>
    <property type="evidence" value="ECO:0007669"/>
    <property type="project" value="UniProtKB-SubCell"/>
</dbReference>
<evidence type="ECO:0000256" key="10">
    <source>
        <dbReference type="ARBA" id="ARBA00022843"/>
    </source>
</evidence>
<comment type="subcellular location">
    <subcellularLocation>
        <location evidence="2">Chromosome</location>
    </subcellularLocation>
    <subcellularLocation>
        <location evidence="3">Cytoplasm</location>
    </subcellularLocation>
    <subcellularLocation>
        <location evidence="1">Nucleus</location>
    </subcellularLocation>
</comment>
<dbReference type="PRINTS" id="PR01789">
    <property type="entry name" value="NUCFACTORATC"/>
</dbReference>
<protein>
    <recommendedName>
        <fullName evidence="19">Nuclear factor of activated T-cells 5</fullName>
    </recommendedName>
    <alternativeName>
        <fullName evidence="20">T-cell transcription factor NFAT5</fullName>
    </alternativeName>
</protein>
<dbReference type="FunFam" id="2.60.40.10:FF:000174">
    <property type="entry name" value="Nuclear factor of activated T-cells 5, tonicity-responsive"/>
    <property type="match status" value="1"/>
</dbReference>
<evidence type="ECO:0000259" key="22">
    <source>
        <dbReference type="PROSITE" id="PS50254"/>
    </source>
</evidence>
<dbReference type="FunFam" id="2.60.40.340:FF:000002">
    <property type="entry name" value="Nuclear factor of activated T-cells 5, tonicity-responsive"/>
    <property type="match status" value="1"/>
</dbReference>
<dbReference type="InterPro" id="IPR032397">
    <property type="entry name" value="RHD_dimer"/>
</dbReference>
<dbReference type="OrthoDB" id="5346094at2759"/>
<keyword evidence="14" id="KW-0010">Activator</keyword>
<evidence type="ECO:0000256" key="20">
    <source>
        <dbReference type="ARBA" id="ARBA00080722"/>
    </source>
</evidence>
<keyword evidence="12" id="KW-0805">Transcription regulation</keyword>
<dbReference type="InterPro" id="IPR013783">
    <property type="entry name" value="Ig-like_fold"/>
</dbReference>
<keyword evidence="6" id="KW-1017">Isopeptide bond</keyword>
<dbReference type="PANTHER" id="PTHR12533:SF7">
    <property type="entry name" value="NFAT NUCLEAR FACTOR, ISOFORM B"/>
    <property type="match status" value="1"/>
</dbReference>
<dbReference type="GO" id="GO:0000978">
    <property type="term" value="F:RNA polymerase II cis-regulatory region sequence-specific DNA binding"/>
    <property type="evidence" value="ECO:0007669"/>
    <property type="project" value="TreeGrafter"/>
</dbReference>
<dbReference type="GO" id="GO:0048731">
    <property type="term" value="P:system development"/>
    <property type="evidence" value="ECO:0007669"/>
    <property type="project" value="UniProtKB-ARBA"/>
</dbReference>
<dbReference type="GO" id="GO:1902531">
    <property type="term" value="P:regulation of intracellular signal transduction"/>
    <property type="evidence" value="ECO:0007669"/>
    <property type="project" value="UniProtKB-ARBA"/>
</dbReference>
<keyword evidence="8" id="KW-0227">DNA damage</keyword>
<gene>
    <name evidence="23" type="ORF">ACAOBT_LOCUS12576</name>
</gene>
<evidence type="ECO:0000256" key="7">
    <source>
        <dbReference type="ARBA" id="ARBA00022553"/>
    </source>
</evidence>
<evidence type="ECO:0000313" key="23">
    <source>
        <dbReference type="EMBL" id="CAH1977293.1"/>
    </source>
</evidence>
<feature type="region of interest" description="Disordered" evidence="21">
    <location>
        <begin position="14"/>
        <end position="43"/>
    </location>
</feature>
<keyword evidence="10" id="KW-0832">Ubl conjugation</keyword>
<dbReference type="Gene3D" id="2.60.40.340">
    <property type="entry name" value="Rel homology domain (RHD), DNA-binding domain"/>
    <property type="match status" value="1"/>
</dbReference>
<proteinExistence type="predicted"/>
<evidence type="ECO:0000256" key="21">
    <source>
        <dbReference type="SAM" id="MobiDB-lite"/>
    </source>
</evidence>
<evidence type="ECO:0000256" key="3">
    <source>
        <dbReference type="ARBA" id="ARBA00004496"/>
    </source>
</evidence>
<evidence type="ECO:0000256" key="5">
    <source>
        <dbReference type="ARBA" id="ARBA00022490"/>
    </source>
</evidence>
<dbReference type="GO" id="GO:0005634">
    <property type="term" value="C:nucleus"/>
    <property type="evidence" value="ECO:0007669"/>
    <property type="project" value="UniProtKB-SubCell"/>
</dbReference>
<dbReference type="SMART" id="SM00429">
    <property type="entry name" value="IPT"/>
    <property type="match status" value="1"/>
</dbReference>
<evidence type="ECO:0000256" key="16">
    <source>
        <dbReference type="ARBA" id="ARBA00023242"/>
    </source>
</evidence>
<dbReference type="GO" id="GO:0045944">
    <property type="term" value="P:positive regulation of transcription by RNA polymerase II"/>
    <property type="evidence" value="ECO:0007669"/>
    <property type="project" value="UniProtKB-ARBA"/>
</dbReference>
<feature type="region of interest" description="Disordered" evidence="21">
    <location>
        <begin position="136"/>
        <end position="155"/>
    </location>
</feature>
<dbReference type="EMBL" id="CAKOFQ010006857">
    <property type="protein sequence ID" value="CAH1977293.1"/>
    <property type="molecule type" value="Genomic_DNA"/>
</dbReference>
<dbReference type="Pfam" id="PF16179">
    <property type="entry name" value="RHD_dimer"/>
    <property type="match status" value="1"/>
</dbReference>
<dbReference type="InterPro" id="IPR008366">
    <property type="entry name" value="NFAT"/>
</dbReference>
<evidence type="ECO:0000256" key="19">
    <source>
        <dbReference type="ARBA" id="ARBA00072227"/>
    </source>
</evidence>
<keyword evidence="11" id="KW-0007">Acetylation</keyword>
<dbReference type="SUPFAM" id="SSF81296">
    <property type="entry name" value="E set domains"/>
    <property type="match status" value="1"/>
</dbReference>
<evidence type="ECO:0000256" key="6">
    <source>
        <dbReference type="ARBA" id="ARBA00022499"/>
    </source>
</evidence>
<dbReference type="Pfam" id="PF00554">
    <property type="entry name" value="RHD_DNA_bind"/>
    <property type="match status" value="1"/>
</dbReference>
<keyword evidence="4" id="KW-0158">Chromosome</keyword>
<evidence type="ECO:0000256" key="11">
    <source>
        <dbReference type="ARBA" id="ARBA00022990"/>
    </source>
</evidence>
<evidence type="ECO:0000313" key="24">
    <source>
        <dbReference type="Proteomes" id="UP001152888"/>
    </source>
</evidence>
<reference evidence="23" key="1">
    <citation type="submission" date="2022-03" db="EMBL/GenBank/DDBJ databases">
        <authorList>
            <person name="Sayadi A."/>
        </authorList>
    </citation>
    <scope>NUCLEOTIDE SEQUENCE</scope>
</reference>
<dbReference type="SUPFAM" id="SSF49417">
    <property type="entry name" value="p53-like transcription factors"/>
    <property type="match status" value="1"/>
</dbReference>
<keyword evidence="24" id="KW-1185">Reference proteome</keyword>
<evidence type="ECO:0000256" key="1">
    <source>
        <dbReference type="ARBA" id="ARBA00004123"/>
    </source>
</evidence>
<evidence type="ECO:0000256" key="15">
    <source>
        <dbReference type="ARBA" id="ARBA00023163"/>
    </source>
</evidence>
<evidence type="ECO:0000256" key="9">
    <source>
        <dbReference type="ARBA" id="ARBA00022765"/>
    </source>
</evidence>
<dbReference type="PROSITE" id="PS50254">
    <property type="entry name" value="REL_2"/>
    <property type="match status" value="1"/>
</dbReference>
<feature type="domain" description="RHD" evidence="22">
    <location>
        <begin position="190"/>
        <end position="349"/>
    </location>
</feature>
<evidence type="ECO:0000256" key="14">
    <source>
        <dbReference type="ARBA" id="ARBA00023159"/>
    </source>
</evidence>
<dbReference type="Gene3D" id="2.60.40.10">
    <property type="entry name" value="Immunoglobulins"/>
    <property type="match status" value="1"/>
</dbReference>
<dbReference type="InterPro" id="IPR014756">
    <property type="entry name" value="Ig_E-set"/>
</dbReference>
<dbReference type="PANTHER" id="PTHR12533">
    <property type="entry name" value="NFAT"/>
    <property type="match status" value="1"/>
</dbReference>
<dbReference type="GO" id="GO:0005667">
    <property type="term" value="C:transcription regulator complex"/>
    <property type="evidence" value="ECO:0007669"/>
    <property type="project" value="TreeGrafter"/>
</dbReference>
<evidence type="ECO:0000256" key="4">
    <source>
        <dbReference type="ARBA" id="ARBA00022454"/>
    </source>
</evidence>
<keyword evidence="15" id="KW-0804">Transcription</keyword>
<keyword evidence="9" id="KW-0013">ADP-ribosylation</keyword>
<dbReference type="AlphaFoldDB" id="A0A9P0PEY3"/>
<organism evidence="23 24">
    <name type="scientific">Acanthoscelides obtectus</name>
    <name type="common">Bean weevil</name>
    <name type="synonym">Bruchus obtectus</name>
    <dbReference type="NCBI Taxonomy" id="200917"/>
    <lineage>
        <taxon>Eukaryota</taxon>
        <taxon>Metazoa</taxon>
        <taxon>Ecdysozoa</taxon>
        <taxon>Arthropoda</taxon>
        <taxon>Hexapoda</taxon>
        <taxon>Insecta</taxon>
        <taxon>Pterygota</taxon>
        <taxon>Neoptera</taxon>
        <taxon>Endopterygota</taxon>
        <taxon>Coleoptera</taxon>
        <taxon>Polyphaga</taxon>
        <taxon>Cucujiformia</taxon>
        <taxon>Chrysomeloidea</taxon>
        <taxon>Chrysomelidae</taxon>
        <taxon>Bruchinae</taxon>
        <taxon>Bruchini</taxon>
        <taxon>Acanthoscelides</taxon>
    </lineage>
</organism>
<evidence type="ECO:0000256" key="12">
    <source>
        <dbReference type="ARBA" id="ARBA00023015"/>
    </source>
</evidence>
<dbReference type="GO" id="GO:0006974">
    <property type="term" value="P:DNA damage response"/>
    <property type="evidence" value="ECO:0007669"/>
    <property type="project" value="UniProtKB-KW"/>
</dbReference>
<evidence type="ECO:0000256" key="17">
    <source>
        <dbReference type="ARBA" id="ARBA00055141"/>
    </source>
</evidence>